<dbReference type="AlphaFoldDB" id="A0A5M9R896"/>
<dbReference type="EMBL" id="VXKB01000001">
    <property type="protein sequence ID" value="KAA8716509.1"/>
    <property type="molecule type" value="Genomic_DNA"/>
</dbReference>
<evidence type="ECO:0000259" key="5">
    <source>
        <dbReference type="Pfam" id="PF00419"/>
    </source>
</evidence>
<evidence type="ECO:0000313" key="7">
    <source>
        <dbReference type="Proteomes" id="UP000322181"/>
    </source>
</evidence>
<dbReference type="Proteomes" id="UP000322181">
    <property type="component" value="Unassembled WGS sequence"/>
</dbReference>
<dbReference type="InterPro" id="IPR036937">
    <property type="entry name" value="Adhesion_dom_fimbrial_sf"/>
</dbReference>
<dbReference type="InterPro" id="IPR000259">
    <property type="entry name" value="Adhesion_dom_fimbrial"/>
</dbReference>
<dbReference type="OrthoDB" id="8970968at2"/>
<comment type="subcellular location">
    <subcellularLocation>
        <location evidence="1">Fimbrium</location>
    </subcellularLocation>
</comment>
<evidence type="ECO:0000256" key="3">
    <source>
        <dbReference type="ARBA" id="ARBA00022729"/>
    </source>
</evidence>
<reference evidence="6 7" key="1">
    <citation type="submission" date="2019-09" db="EMBL/GenBank/DDBJ databases">
        <title>Draft genome sequence of various Type strains from the CCUG.</title>
        <authorList>
            <person name="Pineiro-Iglesias B."/>
            <person name="Tunovic T."/>
            <person name="Unosson C."/>
            <person name="Inganas E."/>
            <person name="Ohlen M."/>
            <person name="Cardew S."/>
            <person name="Jensie-Markopoulos S."/>
            <person name="Salva-Serra F."/>
            <person name="Jaen-Luchoro D."/>
            <person name="Karlsson R."/>
            <person name="Svensson-Stadler L."/>
            <person name="Chun J."/>
            <person name="Moore E."/>
        </authorList>
    </citation>
    <scope>NUCLEOTIDE SEQUENCE [LARGE SCALE GENOMIC DNA]</scope>
    <source>
        <strain evidence="6 7">CCUG 53682T</strain>
    </source>
</reference>
<accession>A0A5M9R896</accession>
<dbReference type="Gene3D" id="2.60.40.1090">
    <property type="entry name" value="Fimbrial-type adhesion domain"/>
    <property type="match status" value="1"/>
</dbReference>
<dbReference type="PANTHER" id="PTHR33420:SF12">
    <property type="entry name" value="FIMBRIN-LIKE PROTEIN FIMI-RELATED"/>
    <property type="match status" value="1"/>
</dbReference>
<evidence type="ECO:0000256" key="2">
    <source>
        <dbReference type="ARBA" id="ARBA00006671"/>
    </source>
</evidence>
<dbReference type="InterPro" id="IPR050263">
    <property type="entry name" value="Bact_Fimbrial_Adh_Pro"/>
</dbReference>
<evidence type="ECO:0000256" key="4">
    <source>
        <dbReference type="ARBA" id="ARBA00023263"/>
    </source>
</evidence>
<dbReference type="PANTHER" id="PTHR33420">
    <property type="entry name" value="FIMBRIAL SUBUNIT ELFA-RELATED"/>
    <property type="match status" value="1"/>
</dbReference>
<keyword evidence="4" id="KW-0281">Fimbrium</keyword>
<gene>
    <name evidence="6" type="ORF">F4V73_01050</name>
</gene>
<dbReference type="GO" id="GO:0043709">
    <property type="term" value="P:cell adhesion involved in single-species biofilm formation"/>
    <property type="evidence" value="ECO:0007669"/>
    <property type="project" value="TreeGrafter"/>
</dbReference>
<organism evidence="6 7">
    <name type="scientific">Morganella psychrotolerans</name>
    <dbReference type="NCBI Taxonomy" id="368603"/>
    <lineage>
        <taxon>Bacteria</taxon>
        <taxon>Pseudomonadati</taxon>
        <taxon>Pseudomonadota</taxon>
        <taxon>Gammaproteobacteria</taxon>
        <taxon>Enterobacterales</taxon>
        <taxon>Morganellaceae</taxon>
        <taxon>Morganella</taxon>
    </lineage>
</organism>
<protein>
    <submittedName>
        <fullName evidence="6">Type 1 fimbrial protein</fullName>
    </submittedName>
</protein>
<dbReference type="GO" id="GO:0009289">
    <property type="term" value="C:pilus"/>
    <property type="evidence" value="ECO:0007669"/>
    <property type="project" value="UniProtKB-SubCell"/>
</dbReference>
<evidence type="ECO:0000313" key="6">
    <source>
        <dbReference type="EMBL" id="KAA8716509.1"/>
    </source>
</evidence>
<sequence length="341" mass="36471">MSRIMSVFIIILFMLPPLTGYAGNNVRFNIPPISYSGPADNVGIGVPISQGWSSTIVHEYICDQNIEKRTIATAKIISLSQPLSLTAHIDGVDYPIYDTGTAGIGWVMGVKDTHATNFTPLNINENQWYPAPGTGPSLPLNIGGSLKIYLVKTNSHLVSGRTRISPNNIATIYCYSEKGELLDSGNISINYVPIEVKATGCRVLGNTDTSISLGEFRTGQFPSVNSTKGNGVANTNISCDQGVHVAVTISDQSNKTNTSNIIGLTPDSKAKGVGIQALYNGKVVTLGPDSTSKNNTNQFELISTTQNNQLIPFQLGFQYIRTGDMKAGSANGLVGITFSYQ</sequence>
<comment type="similarity">
    <text evidence="2">Belongs to the fimbrial protein family.</text>
</comment>
<dbReference type="Pfam" id="PF00419">
    <property type="entry name" value="Fimbrial"/>
    <property type="match status" value="1"/>
</dbReference>
<proteinExistence type="inferred from homology"/>
<name>A0A5M9R896_9GAMM</name>
<comment type="caution">
    <text evidence="6">The sequence shown here is derived from an EMBL/GenBank/DDBJ whole genome shotgun (WGS) entry which is preliminary data.</text>
</comment>
<feature type="domain" description="Fimbrial-type adhesion" evidence="5">
    <location>
        <begin position="195"/>
        <end position="341"/>
    </location>
</feature>
<dbReference type="RefSeq" id="WP_067364267.1">
    <property type="nucleotide sequence ID" value="NZ_BAAAFS010000001.1"/>
</dbReference>
<dbReference type="InterPro" id="IPR008966">
    <property type="entry name" value="Adhesion_dom_sf"/>
</dbReference>
<evidence type="ECO:0000256" key="1">
    <source>
        <dbReference type="ARBA" id="ARBA00004561"/>
    </source>
</evidence>
<keyword evidence="3" id="KW-0732">Signal</keyword>
<dbReference type="SUPFAM" id="SSF49401">
    <property type="entry name" value="Bacterial adhesins"/>
    <property type="match status" value="1"/>
</dbReference>